<feature type="transmembrane region" description="Helical" evidence="1">
    <location>
        <begin position="44"/>
        <end position="67"/>
    </location>
</feature>
<protein>
    <submittedName>
        <fullName evidence="2">Uncharacterized protein</fullName>
    </submittedName>
</protein>
<dbReference type="AlphaFoldDB" id="A0A317XP38"/>
<accession>A0A317XP38</accession>
<evidence type="ECO:0000313" key="2">
    <source>
        <dbReference type="EMBL" id="PWY99582.1"/>
    </source>
</evidence>
<gene>
    <name evidence="2" type="ORF">BCV70DRAFT_109831</name>
</gene>
<dbReference type="InParanoid" id="A0A317XP38"/>
<dbReference type="EMBL" id="KZ819194">
    <property type="protein sequence ID" value="PWY99582.1"/>
    <property type="molecule type" value="Genomic_DNA"/>
</dbReference>
<proteinExistence type="predicted"/>
<organism evidence="2 3">
    <name type="scientific">Testicularia cyperi</name>
    <dbReference type="NCBI Taxonomy" id="1882483"/>
    <lineage>
        <taxon>Eukaryota</taxon>
        <taxon>Fungi</taxon>
        <taxon>Dikarya</taxon>
        <taxon>Basidiomycota</taxon>
        <taxon>Ustilaginomycotina</taxon>
        <taxon>Ustilaginomycetes</taxon>
        <taxon>Ustilaginales</taxon>
        <taxon>Anthracoideaceae</taxon>
        <taxon>Testicularia</taxon>
    </lineage>
</organism>
<sequence length="71" mass="8284">MSRCHSSPLPRRDYRFDSTGVRVPVNAFFLIFFVWLLSRDDGPQLANVLCAVYQYQLLSLLTLFTTIRNDQ</sequence>
<evidence type="ECO:0000313" key="3">
    <source>
        <dbReference type="Proteomes" id="UP000246740"/>
    </source>
</evidence>
<keyword evidence="1" id="KW-0472">Membrane</keyword>
<evidence type="ECO:0000256" key="1">
    <source>
        <dbReference type="SAM" id="Phobius"/>
    </source>
</evidence>
<keyword evidence="1" id="KW-1133">Transmembrane helix</keyword>
<feature type="transmembrane region" description="Helical" evidence="1">
    <location>
        <begin position="21"/>
        <end position="38"/>
    </location>
</feature>
<reference evidence="2 3" key="1">
    <citation type="journal article" date="2018" name="Mol. Biol. Evol.">
        <title>Broad Genomic Sampling Reveals a Smut Pathogenic Ancestry of the Fungal Clade Ustilaginomycotina.</title>
        <authorList>
            <person name="Kijpornyongpan T."/>
            <person name="Mondo S.J."/>
            <person name="Barry K."/>
            <person name="Sandor L."/>
            <person name="Lee J."/>
            <person name="Lipzen A."/>
            <person name="Pangilinan J."/>
            <person name="LaButti K."/>
            <person name="Hainaut M."/>
            <person name="Henrissat B."/>
            <person name="Grigoriev I.V."/>
            <person name="Spatafora J.W."/>
            <person name="Aime M.C."/>
        </authorList>
    </citation>
    <scope>NUCLEOTIDE SEQUENCE [LARGE SCALE GENOMIC DNA]</scope>
    <source>
        <strain evidence="2 3">MCA 3645</strain>
    </source>
</reference>
<keyword evidence="1" id="KW-0812">Transmembrane</keyword>
<name>A0A317XP38_9BASI</name>
<keyword evidence="3" id="KW-1185">Reference proteome</keyword>
<dbReference type="Proteomes" id="UP000246740">
    <property type="component" value="Unassembled WGS sequence"/>
</dbReference>